<dbReference type="PIRSF" id="PIRSF038940">
    <property type="entry name" value="Low_specificity_LTA"/>
    <property type="match status" value="1"/>
</dbReference>
<evidence type="ECO:0000256" key="4">
    <source>
        <dbReference type="ARBA" id="ARBA00022898"/>
    </source>
</evidence>
<name>A0A1W9HT61_9HYPH</name>
<dbReference type="SUPFAM" id="SSF53383">
    <property type="entry name" value="PLP-dependent transferases"/>
    <property type="match status" value="1"/>
</dbReference>
<accession>A0A1W9HT61</accession>
<sequence length="356" mass="37493">MSFASDNWAGASTPVINAVSAAMQAGPATAYGADEWTGRAEQSISAFFERDCAVFFMTSGTAANALALAHVTPPWGTIYAHEMAHVATSECGAPEFYSGAKLHGVAGAGAKIAPQALDAAISRARRGDAHSTQPATLSLTNLTECGTCYTPAEITALAALAHAHHLTVHLDGARFANALVSTNASPAAMTWQAGVDVMSLGATKNGAMAAEAVVFFDPARASDFLYRRMRGGHLLSKMRFVAAQVEAWLKDDHWRDLAAHANAMAKRLADGLVTSGLMLAWPADGNEVFPIMPMALADHLRQSGHVFYPWPGASSLAAGASLKPHEEISRLICSFQTKVTDVDDFLAALATARRQA</sequence>
<dbReference type="Proteomes" id="UP000192872">
    <property type="component" value="Unassembled WGS sequence"/>
</dbReference>
<keyword evidence="5" id="KW-0456">Lyase</keyword>
<protein>
    <recommendedName>
        <fullName evidence="5">L-threonine aldolase</fullName>
        <ecNumber evidence="5">4.1.2.48</ecNumber>
    </recommendedName>
</protein>
<comment type="subunit">
    <text evidence="3">Homotetramer.</text>
</comment>
<evidence type="ECO:0000313" key="8">
    <source>
        <dbReference type="Proteomes" id="UP000192872"/>
    </source>
</evidence>
<gene>
    <name evidence="7" type="ORF">A4S15_13505</name>
</gene>
<dbReference type="EMBL" id="LWDL01000025">
    <property type="protein sequence ID" value="OQW50659.1"/>
    <property type="molecule type" value="Genomic_DNA"/>
</dbReference>
<dbReference type="PANTHER" id="PTHR48097">
    <property type="entry name" value="L-THREONINE ALDOLASE-RELATED"/>
    <property type="match status" value="1"/>
</dbReference>
<comment type="catalytic activity">
    <reaction evidence="5">
        <text>L-allo-threonine = acetaldehyde + glycine</text>
        <dbReference type="Rhea" id="RHEA:26209"/>
        <dbReference type="ChEBI" id="CHEBI:15343"/>
        <dbReference type="ChEBI" id="CHEBI:57305"/>
        <dbReference type="ChEBI" id="CHEBI:58585"/>
        <dbReference type="EC" id="4.1.2.48"/>
    </reaction>
</comment>
<keyword evidence="4 5" id="KW-0663">Pyridoxal phosphate</keyword>
<dbReference type="Gene3D" id="3.90.1150.10">
    <property type="entry name" value="Aspartate Aminotransferase, domain 1"/>
    <property type="match status" value="1"/>
</dbReference>
<evidence type="ECO:0000259" key="6">
    <source>
        <dbReference type="Pfam" id="PF01212"/>
    </source>
</evidence>
<comment type="similarity">
    <text evidence="2 5">Belongs to the threonine aldolase family.</text>
</comment>
<dbReference type="GO" id="GO:0008732">
    <property type="term" value="F:L-allo-threonine aldolase activity"/>
    <property type="evidence" value="ECO:0007669"/>
    <property type="project" value="RHEA"/>
</dbReference>
<dbReference type="InterPro" id="IPR015424">
    <property type="entry name" value="PyrdxlP-dep_Trfase"/>
</dbReference>
<dbReference type="Gene3D" id="3.40.640.10">
    <property type="entry name" value="Type I PLP-dependent aspartate aminotransferase-like (Major domain)"/>
    <property type="match status" value="1"/>
</dbReference>
<organism evidence="7 8">
    <name type="scientific">Candidatus Raskinella chloraquaticus</name>
    <dbReference type="NCBI Taxonomy" id="1951219"/>
    <lineage>
        <taxon>Bacteria</taxon>
        <taxon>Pseudomonadati</taxon>
        <taxon>Pseudomonadota</taxon>
        <taxon>Alphaproteobacteria</taxon>
        <taxon>Hyphomicrobiales</taxon>
        <taxon>Phreatobacteraceae</taxon>
        <taxon>Candidatus Raskinella</taxon>
    </lineage>
</organism>
<evidence type="ECO:0000313" key="7">
    <source>
        <dbReference type="EMBL" id="OQW50659.1"/>
    </source>
</evidence>
<dbReference type="InterPro" id="IPR026273">
    <property type="entry name" value="Low_specificity_L-TA_bact"/>
</dbReference>
<dbReference type="InterPro" id="IPR015421">
    <property type="entry name" value="PyrdxlP-dep_Trfase_major"/>
</dbReference>
<evidence type="ECO:0000256" key="1">
    <source>
        <dbReference type="ARBA" id="ARBA00001933"/>
    </source>
</evidence>
<reference evidence="7 8" key="1">
    <citation type="journal article" date="2017" name="Water Res.">
        <title>Comammox in drinking water systems.</title>
        <authorList>
            <person name="Wang Y."/>
            <person name="Ma L."/>
            <person name="Mao Y."/>
            <person name="Jiang X."/>
            <person name="Xia Y."/>
            <person name="Yu K."/>
            <person name="Li B."/>
            <person name="Zhang T."/>
        </authorList>
    </citation>
    <scope>NUCLEOTIDE SEQUENCE [LARGE SCALE GENOMIC DNA]</scope>
    <source>
        <strain evidence="7">SG_bin8</strain>
    </source>
</reference>
<dbReference type="InterPro" id="IPR001597">
    <property type="entry name" value="ArAA_b-elim_lyase/Thr_aldolase"/>
</dbReference>
<dbReference type="EC" id="4.1.2.48" evidence="5"/>
<evidence type="ECO:0000256" key="3">
    <source>
        <dbReference type="ARBA" id="ARBA00011881"/>
    </source>
</evidence>
<dbReference type="Pfam" id="PF01212">
    <property type="entry name" value="Beta_elim_lyase"/>
    <property type="match status" value="1"/>
</dbReference>
<dbReference type="STRING" id="1827387.A4S15_13505"/>
<dbReference type="GO" id="GO:0006567">
    <property type="term" value="P:L-threonine catabolic process"/>
    <property type="evidence" value="ECO:0007669"/>
    <property type="project" value="UniProtKB-UniRule"/>
</dbReference>
<comment type="cofactor">
    <cofactor evidence="1 5">
        <name>pyridoxal 5'-phosphate</name>
        <dbReference type="ChEBI" id="CHEBI:597326"/>
    </cofactor>
</comment>
<comment type="caution">
    <text evidence="7">The sequence shown here is derived from an EMBL/GenBank/DDBJ whole genome shotgun (WGS) entry which is preliminary data.</text>
</comment>
<comment type="function">
    <text evidence="5">Catalyzes the cleavage of L-allo-threonine and L-threonine to glycine and acetaldehyde.</text>
</comment>
<proteinExistence type="inferred from homology"/>
<dbReference type="InterPro" id="IPR015422">
    <property type="entry name" value="PyrdxlP-dep_Trfase_small"/>
</dbReference>
<evidence type="ECO:0000256" key="2">
    <source>
        <dbReference type="ARBA" id="ARBA00006966"/>
    </source>
</evidence>
<dbReference type="PANTHER" id="PTHR48097:SF5">
    <property type="entry name" value="LOW SPECIFICITY L-THREONINE ALDOLASE"/>
    <property type="match status" value="1"/>
</dbReference>
<dbReference type="AlphaFoldDB" id="A0A1W9HT61"/>
<comment type="catalytic activity">
    <reaction evidence="5">
        <text>L-threonine = acetaldehyde + glycine</text>
        <dbReference type="Rhea" id="RHEA:19625"/>
        <dbReference type="ChEBI" id="CHEBI:15343"/>
        <dbReference type="ChEBI" id="CHEBI:57305"/>
        <dbReference type="ChEBI" id="CHEBI:57926"/>
        <dbReference type="EC" id="4.1.2.48"/>
    </reaction>
</comment>
<feature type="domain" description="Aromatic amino acid beta-eliminating lyase/threonine aldolase" evidence="6">
    <location>
        <begin position="3"/>
        <end position="290"/>
    </location>
</feature>
<evidence type="ECO:0000256" key="5">
    <source>
        <dbReference type="PIRNR" id="PIRNR038940"/>
    </source>
</evidence>
<dbReference type="RefSeq" id="WP_376802643.1">
    <property type="nucleotide sequence ID" value="NZ_DBNB01000030.1"/>
</dbReference>